<sequence>MEQRTHRLTSERLVGKPVKIEKNYAEVLMETVKEMAVDEYGLVHGGFTFGLADYAAMLAVNEPTVVLGKAEVKFLKPVRAGETLRAKAEVIEESGGGVGDGTSPRRKKLVKAEVFNERDEKVFEGTFHCYVLEKHVLE</sequence>
<dbReference type="CDD" id="cd03440">
    <property type="entry name" value="hot_dog"/>
    <property type="match status" value="1"/>
</dbReference>
<dbReference type="Proteomes" id="UP000053462">
    <property type="component" value="Unassembled WGS sequence"/>
</dbReference>
<feature type="domain" description="Thioesterase" evidence="2">
    <location>
        <begin position="40"/>
        <end position="92"/>
    </location>
</feature>
<reference evidence="3 4" key="1">
    <citation type="submission" date="2015-10" db="EMBL/GenBank/DDBJ databases">
        <title>Draft genome sequence of Thermococcus celericrescens strain DSM 17994.</title>
        <authorList>
            <person name="Hong S.-J."/>
            <person name="Park C.-E."/>
            <person name="Shin J.-H."/>
        </authorList>
    </citation>
    <scope>NUCLEOTIDE SEQUENCE [LARGE SCALE GENOMIC DNA]</scope>
    <source>
        <strain evidence="3 4">DSM 17994</strain>
    </source>
</reference>
<dbReference type="RefSeq" id="WP_058938862.1">
    <property type="nucleotide sequence ID" value="NZ_LLYW01000022.1"/>
</dbReference>
<dbReference type="Pfam" id="PF03061">
    <property type="entry name" value="4HBT"/>
    <property type="match status" value="1"/>
</dbReference>
<evidence type="ECO:0000313" key="4">
    <source>
        <dbReference type="Proteomes" id="UP000053462"/>
    </source>
</evidence>
<dbReference type="OrthoDB" id="84897at2157"/>
<gene>
    <name evidence="3" type="ORF">APY94_06510</name>
</gene>
<dbReference type="NCBIfam" id="TIGR00369">
    <property type="entry name" value="unchar_dom_1"/>
    <property type="match status" value="1"/>
</dbReference>
<accession>A0A100XXK1</accession>
<protein>
    <submittedName>
        <fullName evidence="3">Thioesterase</fullName>
    </submittedName>
</protein>
<keyword evidence="4" id="KW-1185">Reference proteome</keyword>
<evidence type="ECO:0000313" key="3">
    <source>
        <dbReference type="EMBL" id="KUH33301.1"/>
    </source>
</evidence>
<comment type="caution">
    <text evidence="3">The sequence shown here is derived from an EMBL/GenBank/DDBJ whole genome shotgun (WGS) entry which is preliminary data.</text>
</comment>
<dbReference type="InterPro" id="IPR006683">
    <property type="entry name" value="Thioestr_dom"/>
</dbReference>
<evidence type="ECO:0000256" key="1">
    <source>
        <dbReference type="ARBA" id="ARBA00022801"/>
    </source>
</evidence>
<proteinExistence type="predicted"/>
<name>A0A100XXK1_9EURY</name>
<dbReference type="InterPro" id="IPR052723">
    <property type="entry name" value="Acyl-CoA_thioesterase_PaaI"/>
</dbReference>
<dbReference type="PANTHER" id="PTHR42856">
    <property type="entry name" value="ACYL-COENZYME A THIOESTERASE PAAI"/>
    <property type="match status" value="1"/>
</dbReference>
<dbReference type="PANTHER" id="PTHR42856:SF1">
    <property type="entry name" value="ACYL-COENZYME A THIOESTERASE PAAI"/>
    <property type="match status" value="1"/>
</dbReference>
<dbReference type="Gene3D" id="3.10.129.10">
    <property type="entry name" value="Hotdog Thioesterase"/>
    <property type="match status" value="1"/>
</dbReference>
<keyword evidence="1" id="KW-0378">Hydrolase</keyword>
<dbReference type="GO" id="GO:0016289">
    <property type="term" value="F:acyl-CoA hydrolase activity"/>
    <property type="evidence" value="ECO:0007669"/>
    <property type="project" value="TreeGrafter"/>
</dbReference>
<dbReference type="InterPro" id="IPR029069">
    <property type="entry name" value="HotDog_dom_sf"/>
</dbReference>
<organism evidence="3 4">
    <name type="scientific">Thermococcus celericrescens</name>
    <dbReference type="NCBI Taxonomy" id="227598"/>
    <lineage>
        <taxon>Archaea</taxon>
        <taxon>Methanobacteriati</taxon>
        <taxon>Methanobacteriota</taxon>
        <taxon>Thermococci</taxon>
        <taxon>Thermococcales</taxon>
        <taxon>Thermococcaceae</taxon>
        <taxon>Thermococcus</taxon>
    </lineage>
</organism>
<dbReference type="EMBL" id="LLYW01000022">
    <property type="protein sequence ID" value="KUH33301.1"/>
    <property type="molecule type" value="Genomic_DNA"/>
</dbReference>
<evidence type="ECO:0000259" key="2">
    <source>
        <dbReference type="Pfam" id="PF03061"/>
    </source>
</evidence>
<dbReference type="STRING" id="227598.APY94_06510"/>
<dbReference type="AlphaFoldDB" id="A0A100XXK1"/>
<dbReference type="SUPFAM" id="SSF54637">
    <property type="entry name" value="Thioesterase/thiol ester dehydrase-isomerase"/>
    <property type="match status" value="1"/>
</dbReference>
<dbReference type="InterPro" id="IPR003736">
    <property type="entry name" value="PAAI_dom"/>
</dbReference>